<keyword evidence="2" id="KW-1133">Transmembrane helix</keyword>
<evidence type="ECO:0000256" key="1">
    <source>
        <dbReference type="SAM" id="MobiDB-lite"/>
    </source>
</evidence>
<dbReference type="AlphaFoldDB" id="A0A8J5T9E4"/>
<reference evidence="3" key="1">
    <citation type="journal article" date="2021" name="bioRxiv">
        <title>Whole Genome Assembly and Annotation of Northern Wild Rice, Zizania palustris L., Supports a Whole Genome Duplication in the Zizania Genus.</title>
        <authorList>
            <person name="Haas M."/>
            <person name="Kono T."/>
            <person name="Macchietto M."/>
            <person name="Millas R."/>
            <person name="McGilp L."/>
            <person name="Shao M."/>
            <person name="Duquette J."/>
            <person name="Hirsch C.N."/>
            <person name="Kimball J."/>
        </authorList>
    </citation>
    <scope>NUCLEOTIDE SEQUENCE</scope>
    <source>
        <tissue evidence="3">Fresh leaf tissue</tissue>
    </source>
</reference>
<accession>A0A8J5T9E4</accession>
<name>A0A8J5T9E4_ZIZPA</name>
<evidence type="ECO:0000313" key="3">
    <source>
        <dbReference type="EMBL" id="KAG8076103.1"/>
    </source>
</evidence>
<keyword evidence="4" id="KW-1185">Reference proteome</keyword>
<sequence>MTVLPSRKAQKRALFPTFAVAHPRRVLCRGCTATGRPLRRRGGSDEPPLVASLVSVNFIDQERRSSAADHKRQTINCYSGCPSSSELSKIWSFIMDIPNVAPEPNSGVNLLPLATDQTAGSVESTTTKLPYTPDKDMLAAKTLYEDFCMDDVDLSFENYEELFGTSHIQTEQLFDDAGIDSYFESKEMSAGNSDEQPKPMRPATSNAVSADSGMSIPGAKVLEITKIVGYHQCFLWVVILLGILLALRARLLELLETMLSHDTRRRRREENLTRRSGMLLARLGQT</sequence>
<dbReference type="PANTHER" id="PTHR31717:SF134">
    <property type="entry name" value="OS06G0298200 PROTEIN"/>
    <property type="match status" value="1"/>
</dbReference>
<dbReference type="OrthoDB" id="153872at2759"/>
<reference evidence="3" key="2">
    <citation type="submission" date="2021-02" db="EMBL/GenBank/DDBJ databases">
        <authorList>
            <person name="Kimball J.A."/>
            <person name="Haas M.W."/>
            <person name="Macchietto M."/>
            <person name="Kono T."/>
            <person name="Duquette J."/>
            <person name="Shao M."/>
        </authorList>
    </citation>
    <scope>NUCLEOTIDE SEQUENCE</scope>
    <source>
        <tissue evidence="3">Fresh leaf tissue</tissue>
    </source>
</reference>
<dbReference type="PANTHER" id="PTHR31717">
    <property type="entry name" value="ZINC FINGER PROTEIN CONSTANS-LIKE 10"/>
    <property type="match status" value="1"/>
</dbReference>
<keyword evidence="2" id="KW-0472">Membrane</keyword>
<feature type="transmembrane region" description="Helical" evidence="2">
    <location>
        <begin position="234"/>
        <end position="255"/>
    </location>
</feature>
<protein>
    <submittedName>
        <fullName evidence="3">Uncharacterized protein</fullName>
    </submittedName>
</protein>
<gene>
    <name evidence="3" type="ORF">GUJ93_ZPchr0006g45943</name>
</gene>
<evidence type="ECO:0000313" key="4">
    <source>
        <dbReference type="Proteomes" id="UP000729402"/>
    </source>
</evidence>
<dbReference type="Proteomes" id="UP000729402">
    <property type="component" value="Unassembled WGS sequence"/>
</dbReference>
<dbReference type="EMBL" id="JAAALK010000283">
    <property type="protein sequence ID" value="KAG8076103.1"/>
    <property type="molecule type" value="Genomic_DNA"/>
</dbReference>
<proteinExistence type="predicted"/>
<comment type="caution">
    <text evidence="3">The sequence shown here is derived from an EMBL/GenBank/DDBJ whole genome shotgun (WGS) entry which is preliminary data.</text>
</comment>
<feature type="region of interest" description="Disordered" evidence="1">
    <location>
        <begin position="187"/>
        <end position="209"/>
    </location>
</feature>
<organism evidence="3 4">
    <name type="scientific">Zizania palustris</name>
    <name type="common">Northern wild rice</name>
    <dbReference type="NCBI Taxonomy" id="103762"/>
    <lineage>
        <taxon>Eukaryota</taxon>
        <taxon>Viridiplantae</taxon>
        <taxon>Streptophyta</taxon>
        <taxon>Embryophyta</taxon>
        <taxon>Tracheophyta</taxon>
        <taxon>Spermatophyta</taxon>
        <taxon>Magnoliopsida</taxon>
        <taxon>Liliopsida</taxon>
        <taxon>Poales</taxon>
        <taxon>Poaceae</taxon>
        <taxon>BOP clade</taxon>
        <taxon>Oryzoideae</taxon>
        <taxon>Oryzeae</taxon>
        <taxon>Zizaniinae</taxon>
        <taxon>Zizania</taxon>
    </lineage>
</organism>
<keyword evidence="2" id="KW-0812">Transmembrane</keyword>
<evidence type="ECO:0000256" key="2">
    <source>
        <dbReference type="SAM" id="Phobius"/>
    </source>
</evidence>